<evidence type="ECO:0000313" key="10">
    <source>
        <dbReference type="Proteomes" id="UP000605361"/>
    </source>
</evidence>
<dbReference type="CDD" id="cd06261">
    <property type="entry name" value="TM_PBP2"/>
    <property type="match status" value="1"/>
</dbReference>
<dbReference type="PROSITE" id="PS50928">
    <property type="entry name" value="ABC_TM1"/>
    <property type="match status" value="1"/>
</dbReference>
<dbReference type="Pfam" id="PF00528">
    <property type="entry name" value="BPD_transp_1"/>
    <property type="match status" value="1"/>
</dbReference>
<dbReference type="InterPro" id="IPR035906">
    <property type="entry name" value="MetI-like_sf"/>
</dbReference>
<keyword evidence="2 7" id="KW-0813">Transport</keyword>
<keyword evidence="4 7" id="KW-0812">Transmembrane</keyword>
<gene>
    <name evidence="9" type="ORF">ITP53_49855</name>
</gene>
<keyword evidence="5 7" id="KW-1133">Transmembrane helix</keyword>
<dbReference type="GO" id="GO:0005886">
    <property type="term" value="C:plasma membrane"/>
    <property type="evidence" value="ECO:0007669"/>
    <property type="project" value="UniProtKB-SubCell"/>
</dbReference>
<feature type="transmembrane region" description="Helical" evidence="7">
    <location>
        <begin position="237"/>
        <end position="259"/>
    </location>
</feature>
<evidence type="ECO:0000256" key="6">
    <source>
        <dbReference type="ARBA" id="ARBA00023136"/>
    </source>
</evidence>
<evidence type="ECO:0000256" key="5">
    <source>
        <dbReference type="ARBA" id="ARBA00022989"/>
    </source>
</evidence>
<keyword evidence="3" id="KW-1003">Cell membrane</keyword>
<proteinExistence type="inferred from homology"/>
<keyword evidence="10" id="KW-1185">Reference proteome</keyword>
<evidence type="ECO:0000256" key="2">
    <source>
        <dbReference type="ARBA" id="ARBA00022448"/>
    </source>
</evidence>
<accession>A0A931AN62</accession>
<evidence type="ECO:0000313" key="9">
    <source>
        <dbReference type="EMBL" id="MBF8193653.1"/>
    </source>
</evidence>
<dbReference type="SUPFAM" id="SSF161098">
    <property type="entry name" value="MetI-like"/>
    <property type="match status" value="1"/>
</dbReference>
<name>A0A931AN62_9ACTN</name>
<dbReference type="EMBL" id="JADOGI010000305">
    <property type="protein sequence ID" value="MBF8193653.1"/>
    <property type="molecule type" value="Genomic_DNA"/>
</dbReference>
<evidence type="ECO:0000256" key="7">
    <source>
        <dbReference type="RuleBase" id="RU363032"/>
    </source>
</evidence>
<feature type="transmembrane region" description="Helical" evidence="7">
    <location>
        <begin position="25"/>
        <end position="42"/>
    </location>
</feature>
<feature type="transmembrane region" description="Helical" evidence="7">
    <location>
        <begin position="79"/>
        <end position="101"/>
    </location>
</feature>
<evidence type="ECO:0000256" key="4">
    <source>
        <dbReference type="ARBA" id="ARBA00022692"/>
    </source>
</evidence>
<dbReference type="GO" id="GO:0055085">
    <property type="term" value="P:transmembrane transport"/>
    <property type="evidence" value="ECO:0007669"/>
    <property type="project" value="InterPro"/>
</dbReference>
<feature type="transmembrane region" description="Helical" evidence="7">
    <location>
        <begin position="142"/>
        <end position="160"/>
    </location>
</feature>
<comment type="similarity">
    <text evidence="7">Belongs to the binding-protein-dependent transport system permease family.</text>
</comment>
<dbReference type="Proteomes" id="UP000605361">
    <property type="component" value="Unassembled WGS sequence"/>
</dbReference>
<evidence type="ECO:0000256" key="1">
    <source>
        <dbReference type="ARBA" id="ARBA00004651"/>
    </source>
</evidence>
<evidence type="ECO:0000256" key="3">
    <source>
        <dbReference type="ARBA" id="ARBA00022475"/>
    </source>
</evidence>
<keyword evidence="6 7" id="KW-0472">Membrane</keyword>
<organism evidence="9 10">
    <name type="scientific">Nonomuraea cypriaca</name>
    <dbReference type="NCBI Taxonomy" id="1187855"/>
    <lineage>
        <taxon>Bacteria</taxon>
        <taxon>Bacillati</taxon>
        <taxon>Actinomycetota</taxon>
        <taxon>Actinomycetes</taxon>
        <taxon>Streptosporangiales</taxon>
        <taxon>Streptosporangiaceae</taxon>
        <taxon>Nonomuraea</taxon>
    </lineage>
</organism>
<protein>
    <submittedName>
        <fullName evidence="9">ABC transporter permease</fullName>
    </submittedName>
</protein>
<comment type="caution">
    <text evidence="9">The sequence shown here is derived from an EMBL/GenBank/DDBJ whole genome shotgun (WGS) entry which is preliminary data.</text>
</comment>
<dbReference type="PANTHER" id="PTHR30151">
    <property type="entry name" value="ALKANE SULFONATE ABC TRANSPORTER-RELATED, MEMBRANE SUBUNIT"/>
    <property type="match status" value="1"/>
</dbReference>
<feature type="domain" description="ABC transmembrane type-1" evidence="8">
    <location>
        <begin position="75"/>
        <end position="256"/>
    </location>
</feature>
<feature type="transmembrane region" description="Helical" evidence="7">
    <location>
        <begin position="113"/>
        <end position="135"/>
    </location>
</feature>
<dbReference type="InterPro" id="IPR000515">
    <property type="entry name" value="MetI-like"/>
</dbReference>
<dbReference type="AlphaFoldDB" id="A0A931AN62"/>
<dbReference type="Gene3D" id="1.10.3720.10">
    <property type="entry name" value="MetI-like"/>
    <property type="match status" value="1"/>
</dbReference>
<evidence type="ECO:0000259" key="8">
    <source>
        <dbReference type="PROSITE" id="PS50928"/>
    </source>
</evidence>
<dbReference type="PANTHER" id="PTHR30151:SF16">
    <property type="entry name" value="ABC TRANSPORTER PERMEASE PROTEIN"/>
    <property type="match status" value="1"/>
</dbReference>
<dbReference type="RefSeq" id="WP_195902504.1">
    <property type="nucleotide sequence ID" value="NZ_JADOGI010000305.1"/>
</dbReference>
<comment type="subcellular location">
    <subcellularLocation>
        <location evidence="1 7">Cell membrane</location>
        <topology evidence="1 7">Multi-pass membrane protein</topology>
    </subcellularLocation>
</comment>
<sequence length="268" mass="28186">MTAVVPAPARPAVDQATPRRRPSRLIQHAGFAALLLVCWEIGSHLLDNALLLPSLGAVAAALAELTASGELPLALGQSLLLLVLGLLGALAVGFVVGVLIGRSRIAYWTLSPYFSALFVIPTVALVPLVLVWFGFGMAGRVTIVLLAGLVPVLLSVASGVRDAPGELVEVARSFGLRGGLRLLVQVRLRAAVPLIMSGLRLAVGRAVVGMAVAETYLRLGGIGGLIRNYGASFQTEYVFAAILPLTLLGIGLSFLVGLVERRFQRWQT</sequence>
<reference evidence="9" key="1">
    <citation type="submission" date="2020-11" db="EMBL/GenBank/DDBJ databases">
        <title>Whole-genome analyses of Nonomuraea sp. K274.</title>
        <authorList>
            <person name="Veyisoglu A."/>
        </authorList>
    </citation>
    <scope>NUCLEOTIDE SEQUENCE</scope>
    <source>
        <strain evidence="9">K274</strain>
    </source>
</reference>